<dbReference type="OrthoDB" id="2644397at2759"/>
<proteinExistence type="predicted"/>
<evidence type="ECO:0000256" key="1">
    <source>
        <dbReference type="SAM" id="Phobius"/>
    </source>
</evidence>
<sequence length="607" mass="67038">MNHAINSEYSHDFPSQSSWDLLPTRTERILSSVNAAVGQARFLRRTSYALHGFLVGLHITLLVLRLNRAEETIIIPLEGSALVRYTATAMTISATIFATVYGALLICLTQRLALRRLLTSRQTLTAMHDEYNAWIGVGSALFSLYGQTRIRSALPSVTCISIYLVSAAILHVSIPAMFTLQITTLYHPHSMDAVQAYPNVYDMLQCALMSDSSSLLPYVVRLDPSKTIGLADATIYDRLAVNPGGFDTEVNATTFNVTCGALQSPQMMKTNGGQPTWWYQVSHEYLNGTEQENLVVKYIELDGQPTTPWRSFYLYGTFDIEDSAGTLLPNLTLPQNEPAPMNVSIIGCDLHDYNHTLQVNTTSRLALTSQVPSLANTSTWSIWEPQEYPAEEDRHIIDLWGAAPVDQYETTYSLGGAHKYQLGFMEKYVVSSLGLKLPATPEGYAPRGRVKLHEVENALSRLAASYFWSMNELNADNEYGIARTSRIPLSIGESVQQLHLNLLPVAIGLFVSLALMVTNALLVRPRLSRTPGAIDVLDSLGLLQLIWFVRGHPDVLSTVGRVKDPNEDNLRLAGMFQIEPDIRDARSLGGAPAFTSVAGITVGDRRT</sequence>
<accession>A0A550C9T8</accession>
<feature type="transmembrane region" description="Helical" evidence="1">
    <location>
        <begin position="502"/>
        <end position="522"/>
    </location>
</feature>
<keyword evidence="3" id="KW-1185">Reference proteome</keyword>
<reference evidence="2 3" key="1">
    <citation type="journal article" date="2019" name="New Phytol.">
        <title>Comparative genomics reveals unique wood-decay strategies and fruiting body development in the Schizophyllaceae.</title>
        <authorList>
            <person name="Almasi E."/>
            <person name="Sahu N."/>
            <person name="Krizsan K."/>
            <person name="Balint B."/>
            <person name="Kovacs G.M."/>
            <person name="Kiss B."/>
            <person name="Cseklye J."/>
            <person name="Drula E."/>
            <person name="Henrissat B."/>
            <person name="Nagy I."/>
            <person name="Chovatia M."/>
            <person name="Adam C."/>
            <person name="LaButti K."/>
            <person name="Lipzen A."/>
            <person name="Riley R."/>
            <person name="Grigoriev I.V."/>
            <person name="Nagy L.G."/>
        </authorList>
    </citation>
    <scope>NUCLEOTIDE SEQUENCE [LARGE SCALE GENOMIC DNA]</scope>
    <source>
        <strain evidence="2 3">NL-1724</strain>
    </source>
</reference>
<dbReference type="STRING" id="97359.A0A550C9T8"/>
<gene>
    <name evidence="2" type="ORF">BD626DRAFT_549130</name>
</gene>
<protein>
    <submittedName>
        <fullName evidence="2">Uncharacterized protein</fullName>
    </submittedName>
</protein>
<evidence type="ECO:0000313" key="2">
    <source>
        <dbReference type="EMBL" id="TRM61543.1"/>
    </source>
</evidence>
<keyword evidence="1" id="KW-1133">Transmembrane helix</keyword>
<feature type="transmembrane region" description="Helical" evidence="1">
    <location>
        <begin position="48"/>
        <end position="67"/>
    </location>
</feature>
<name>A0A550C9T8_9AGAR</name>
<evidence type="ECO:0000313" key="3">
    <source>
        <dbReference type="Proteomes" id="UP000320762"/>
    </source>
</evidence>
<feature type="transmembrane region" description="Helical" evidence="1">
    <location>
        <begin position="153"/>
        <end position="174"/>
    </location>
</feature>
<keyword evidence="1" id="KW-0812">Transmembrane</keyword>
<dbReference type="Proteomes" id="UP000320762">
    <property type="component" value="Unassembled WGS sequence"/>
</dbReference>
<keyword evidence="1" id="KW-0472">Membrane</keyword>
<dbReference type="EMBL" id="VDMD01000016">
    <property type="protein sequence ID" value="TRM61543.1"/>
    <property type="molecule type" value="Genomic_DNA"/>
</dbReference>
<organism evidence="2 3">
    <name type="scientific">Schizophyllum amplum</name>
    <dbReference type="NCBI Taxonomy" id="97359"/>
    <lineage>
        <taxon>Eukaryota</taxon>
        <taxon>Fungi</taxon>
        <taxon>Dikarya</taxon>
        <taxon>Basidiomycota</taxon>
        <taxon>Agaricomycotina</taxon>
        <taxon>Agaricomycetes</taxon>
        <taxon>Agaricomycetidae</taxon>
        <taxon>Agaricales</taxon>
        <taxon>Schizophyllaceae</taxon>
        <taxon>Schizophyllum</taxon>
    </lineage>
</organism>
<feature type="transmembrane region" description="Helical" evidence="1">
    <location>
        <begin position="87"/>
        <end position="108"/>
    </location>
</feature>
<comment type="caution">
    <text evidence="2">The sequence shown here is derived from an EMBL/GenBank/DDBJ whole genome shotgun (WGS) entry which is preliminary data.</text>
</comment>
<dbReference type="AlphaFoldDB" id="A0A550C9T8"/>